<dbReference type="RefSeq" id="WP_309863404.1">
    <property type="nucleotide sequence ID" value="NZ_JAVDQG010000002.1"/>
</dbReference>
<dbReference type="PROSITE" id="PS51892">
    <property type="entry name" value="SUBTILASE"/>
    <property type="match status" value="1"/>
</dbReference>
<accession>A0ABU1IMY2</accession>
<dbReference type="InterPro" id="IPR015500">
    <property type="entry name" value="Peptidase_S8_subtilisin-rel"/>
</dbReference>
<dbReference type="Pfam" id="PF00082">
    <property type="entry name" value="Peptidase_S8"/>
    <property type="match status" value="1"/>
</dbReference>
<reference evidence="8 9" key="1">
    <citation type="submission" date="2023-07" db="EMBL/GenBank/DDBJ databases">
        <title>Genomic Encyclopedia of Type Strains, Phase IV (KMG-IV): sequencing the most valuable type-strain genomes for metagenomic binning, comparative biology and taxonomic classification.</title>
        <authorList>
            <person name="Goeker M."/>
        </authorList>
    </citation>
    <scope>NUCLEOTIDE SEQUENCE [LARGE SCALE GENOMIC DNA]</scope>
    <source>
        <strain evidence="8 9">DSM 45903</strain>
    </source>
</reference>
<dbReference type="EMBL" id="JAVDQG010000002">
    <property type="protein sequence ID" value="MDR6225145.1"/>
    <property type="molecule type" value="Genomic_DNA"/>
</dbReference>
<dbReference type="InterPro" id="IPR036852">
    <property type="entry name" value="Peptidase_S8/S53_dom_sf"/>
</dbReference>
<evidence type="ECO:0000256" key="2">
    <source>
        <dbReference type="ARBA" id="ARBA00022670"/>
    </source>
</evidence>
<keyword evidence="2 5" id="KW-0645">Protease</keyword>
<dbReference type="GO" id="GO:0006508">
    <property type="term" value="P:proteolysis"/>
    <property type="evidence" value="ECO:0007669"/>
    <property type="project" value="UniProtKB-KW"/>
</dbReference>
<evidence type="ECO:0000313" key="8">
    <source>
        <dbReference type="EMBL" id="MDR6225145.1"/>
    </source>
</evidence>
<feature type="active site" description="Charge relay system" evidence="5">
    <location>
        <position position="373"/>
    </location>
</feature>
<keyword evidence="3 5" id="KW-0378">Hydrolase</keyword>
<feature type="active site" description="Charge relay system" evidence="5">
    <location>
        <position position="198"/>
    </location>
</feature>
<evidence type="ECO:0000256" key="1">
    <source>
        <dbReference type="ARBA" id="ARBA00011073"/>
    </source>
</evidence>
<dbReference type="PANTHER" id="PTHR43806:SF11">
    <property type="entry name" value="CEREVISIN-RELATED"/>
    <property type="match status" value="1"/>
</dbReference>
<sequence>MEENKHHNEKEIEPVSVLVEVRAKNDGNRMAAINATSIEDEVKIDIPSFKVDTKFKPIIMREQQKENGTMFITNDTDSPTLTIRGTIPKNKIEELKKQENVVDVFLNPKGAIAPMRDPVDCHPETPKGSLREVAEFLGADKIWGRGFKGDGIVIGIVDSGITAEGRADRNEWRKPFVKRVIDGFREDWGTYSDKRSLHGNMTATDALGMAPNANIYDIRIFSKEGIEETFLDIVVQAYDWAIEQFRRTGKPHILSNSWGFVGAFEGITDNPNHPVVRKVVEAVHAGMLVLFSAGNCGDPCFNPRGCKTGDHGPGKSIHSVNGHPLVMTVGAANIQGIRAGYSAQGPANFDPRKPDFCAPTHFTGYHNSDTGTSASCPIAAGVVALLRQAKPHLTQEQAKQVLMETATDLEETGWDTDTGAGMIQAHKAFNHLMHIREPIPSHDEPRVHPSRLAQDNISTDNETIYQP</sequence>
<evidence type="ECO:0000259" key="7">
    <source>
        <dbReference type="Pfam" id="PF00082"/>
    </source>
</evidence>
<dbReference type="GO" id="GO:0008233">
    <property type="term" value="F:peptidase activity"/>
    <property type="evidence" value="ECO:0007669"/>
    <property type="project" value="UniProtKB-KW"/>
</dbReference>
<feature type="domain" description="Peptidase S8/S53" evidence="7">
    <location>
        <begin position="149"/>
        <end position="421"/>
    </location>
</feature>
<dbReference type="CDD" id="cd00306">
    <property type="entry name" value="Peptidases_S8_S53"/>
    <property type="match status" value="1"/>
</dbReference>
<comment type="similarity">
    <text evidence="1 5">Belongs to the peptidase S8 family.</text>
</comment>
<dbReference type="Proteomes" id="UP001185012">
    <property type="component" value="Unassembled WGS sequence"/>
</dbReference>
<dbReference type="PANTHER" id="PTHR43806">
    <property type="entry name" value="PEPTIDASE S8"/>
    <property type="match status" value="1"/>
</dbReference>
<feature type="active site" description="Charge relay system" evidence="5">
    <location>
        <position position="158"/>
    </location>
</feature>
<dbReference type="SUPFAM" id="SSF52743">
    <property type="entry name" value="Subtilisin-like"/>
    <property type="match status" value="1"/>
</dbReference>
<evidence type="ECO:0000256" key="5">
    <source>
        <dbReference type="PROSITE-ProRule" id="PRU01240"/>
    </source>
</evidence>
<feature type="region of interest" description="Disordered" evidence="6">
    <location>
        <begin position="439"/>
        <end position="467"/>
    </location>
</feature>
<protein>
    <submittedName>
        <fullName evidence="8">Subtilisin family serine protease</fullName>
    </submittedName>
</protein>
<gene>
    <name evidence="8" type="ORF">JOE21_001136</name>
</gene>
<dbReference type="Gene3D" id="3.40.50.200">
    <property type="entry name" value="Peptidase S8/S53 domain"/>
    <property type="match status" value="1"/>
</dbReference>
<name>A0ABU1IMY2_9BACL</name>
<dbReference type="InterPro" id="IPR000209">
    <property type="entry name" value="Peptidase_S8/S53_dom"/>
</dbReference>
<evidence type="ECO:0000256" key="6">
    <source>
        <dbReference type="SAM" id="MobiDB-lite"/>
    </source>
</evidence>
<evidence type="ECO:0000256" key="3">
    <source>
        <dbReference type="ARBA" id="ARBA00022801"/>
    </source>
</evidence>
<comment type="caution">
    <text evidence="8">The sequence shown here is derived from an EMBL/GenBank/DDBJ whole genome shotgun (WGS) entry which is preliminary data.</text>
</comment>
<keyword evidence="9" id="KW-1185">Reference proteome</keyword>
<dbReference type="InterPro" id="IPR050131">
    <property type="entry name" value="Peptidase_S8_subtilisin-like"/>
</dbReference>
<keyword evidence="4 5" id="KW-0720">Serine protease</keyword>
<feature type="compositionally biased region" description="Polar residues" evidence="6">
    <location>
        <begin position="453"/>
        <end position="467"/>
    </location>
</feature>
<organism evidence="8 9">
    <name type="scientific">Desmospora profundinema</name>
    <dbReference type="NCBI Taxonomy" id="1571184"/>
    <lineage>
        <taxon>Bacteria</taxon>
        <taxon>Bacillati</taxon>
        <taxon>Bacillota</taxon>
        <taxon>Bacilli</taxon>
        <taxon>Bacillales</taxon>
        <taxon>Thermoactinomycetaceae</taxon>
        <taxon>Desmospora</taxon>
    </lineage>
</organism>
<dbReference type="PRINTS" id="PR00723">
    <property type="entry name" value="SUBTILISIN"/>
</dbReference>
<evidence type="ECO:0000256" key="4">
    <source>
        <dbReference type="ARBA" id="ARBA00022825"/>
    </source>
</evidence>
<dbReference type="InterPro" id="IPR023828">
    <property type="entry name" value="Peptidase_S8_Ser-AS"/>
</dbReference>
<dbReference type="PROSITE" id="PS00138">
    <property type="entry name" value="SUBTILASE_SER"/>
    <property type="match status" value="1"/>
</dbReference>
<evidence type="ECO:0000313" key="9">
    <source>
        <dbReference type="Proteomes" id="UP001185012"/>
    </source>
</evidence>
<proteinExistence type="inferred from homology"/>